<keyword evidence="1" id="KW-0812">Transmembrane</keyword>
<dbReference type="InterPro" id="IPR050587">
    <property type="entry name" value="GNT1/Glycosyltrans_8"/>
</dbReference>
<dbReference type="Gene3D" id="3.90.550.10">
    <property type="entry name" value="Spore Coat Polysaccharide Biosynthesis Protein SpsA, Chain A"/>
    <property type="match status" value="1"/>
</dbReference>
<organism evidence="2 3">
    <name type="scientific">Pleurotus ostreatus</name>
    <name type="common">Oyster mushroom</name>
    <name type="synonym">White-rot fungus</name>
    <dbReference type="NCBI Taxonomy" id="5322"/>
    <lineage>
        <taxon>Eukaryota</taxon>
        <taxon>Fungi</taxon>
        <taxon>Dikarya</taxon>
        <taxon>Basidiomycota</taxon>
        <taxon>Agaricomycotina</taxon>
        <taxon>Agaricomycetes</taxon>
        <taxon>Agaricomycetidae</taxon>
        <taxon>Agaricales</taxon>
        <taxon>Pleurotineae</taxon>
        <taxon>Pleurotaceae</taxon>
        <taxon>Pleurotus</taxon>
    </lineage>
</organism>
<reference evidence="2" key="1">
    <citation type="submission" date="2019-07" db="EMBL/GenBank/DDBJ databases">
        <authorList>
            <person name="Palmer J.M."/>
        </authorList>
    </citation>
    <scope>NUCLEOTIDE SEQUENCE</scope>
    <source>
        <strain evidence="2">PC9</strain>
    </source>
</reference>
<sequence>MIFGIGQTRYEQLPTSVVSSENLRGKGSRLRLPRIGIALSLSAAFICLFIFVSSQKRSLVYNALDHFQSLNIAPTVDNGTATRRRAVATTLYSSNYAIAAAVLAHSLRRANVSSRLLLIYIEGRISEEALCISRAAGWEPLPVPFIPPPHHGNGILEWYQDQYTKLNIWGLDQHGVDRLVYLDADTLVFRNIDELFDIPFNFAAVPDVFAPDDPRGFSLSFNAGVLALRPSSKILADMIKKTETATFPLEQAEQSFLNAYFASKRALLPYIYNAGIVIKRQSSDLWEELKREMKIMHFTNVKPFLEENQAADKILSELELEDAIRRACERKGLYSEEIEAWRDAYRRMMRNKGDSISRCRAI</sequence>
<dbReference type="GeneID" id="59375307"/>
<dbReference type="SUPFAM" id="SSF53448">
    <property type="entry name" value="Nucleotide-diphospho-sugar transferases"/>
    <property type="match status" value="1"/>
</dbReference>
<dbReference type="Proteomes" id="UP000623687">
    <property type="component" value="Unassembled WGS sequence"/>
</dbReference>
<dbReference type="OrthoDB" id="2884702at2759"/>
<proteinExistence type="predicted"/>
<dbReference type="Pfam" id="PF01501">
    <property type="entry name" value="Glyco_transf_8"/>
    <property type="match status" value="1"/>
</dbReference>
<keyword evidence="1" id="KW-1133">Transmembrane helix</keyword>
<protein>
    <recommendedName>
        <fullName evidence="4">Glycosyltransferase family 8 protein</fullName>
    </recommendedName>
</protein>
<dbReference type="PANTHER" id="PTHR11183">
    <property type="entry name" value="GLYCOGENIN SUBFAMILY MEMBER"/>
    <property type="match status" value="1"/>
</dbReference>
<dbReference type="InterPro" id="IPR002495">
    <property type="entry name" value="Glyco_trans_8"/>
</dbReference>
<dbReference type="EMBL" id="JACETU010000003">
    <property type="protein sequence ID" value="KAF7433533.1"/>
    <property type="molecule type" value="Genomic_DNA"/>
</dbReference>
<evidence type="ECO:0008006" key="4">
    <source>
        <dbReference type="Google" id="ProtNLM"/>
    </source>
</evidence>
<keyword evidence="3" id="KW-1185">Reference proteome</keyword>
<accession>A0A8H7A0R9</accession>
<evidence type="ECO:0000313" key="2">
    <source>
        <dbReference type="EMBL" id="KAF7433533.1"/>
    </source>
</evidence>
<gene>
    <name evidence="2" type="ORF">PC9H_005489</name>
</gene>
<dbReference type="GO" id="GO:0016757">
    <property type="term" value="F:glycosyltransferase activity"/>
    <property type="evidence" value="ECO:0007669"/>
    <property type="project" value="InterPro"/>
</dbReference>
<dbReference type="RefSeq" id="XP_036633560.1">
    <property type="nucleotide sequence ID" value="XM_036775058.1"/>
</dbReference>
<evidence type="ECO:0000256" key="1">
    <source>
        <dbReference type="SAM" id="Phobius"/>
    </source>
</evidence>
<dbReference type="AlphaFoldDB" id="A0A8H7A0R9"/>
<feature type="transmembrane region" description="Helical" evidence="1">
    <location>
        <begin position="32"/>
        <end position="52"/>
    </location>
</feature>
<dbReference type="VEuPathDB" id="FungiDB:PC9H_005489"/>
<keyword evidence="1" id="KW-0472">Membrane</keyword>
<name>A0A8H7A0R9_PLEOS</name>
<comment type="caution">
    <text evidence="2">The sequence shown here is derived from an EMBL/GenBank/DDBJ whole genome shotgun (WGS) entry which is preliminary data.</text>
</comment>
<dbReference type="InterPro" id="IPR029044">
    <property type="entry name" value="Nucleotide-diphossugar_trans"/>
</dbReference>
<evidence type="ECO:0000313" key="3">
    <source>
        <dbReference type="Proteomes" id="UP000623687"/>
    </source>
</evidence>